<keyword evidence="2" id="KW-1185">Reference proteome</keyword>
<protein>
    <submittedName>
        <fullName evidence="1">Uncharacterized protein</fullName>
    </submittedName>
</protein>
<name>A0A1H7J9B9_9PROT</name>
<dbReference type="AlphaFoldDB" id="A0A1H7J9B9"/>
<reference evidence="1 2" key="1">
    <citation type="submission" date="2016-10" db="EMBL/GenBank/DDBJ databases">
        <authorList>
            <person name="de Groot N.N."/>
        </authorList>
    </citation>
    <scope>NUCLEOTIDE SEQUENCE [LARGE SCALE GENOMIC DNA]</scope>
    <source>
        <strain evidence="1 2">Nv1</strain>
    </source>
</reference>
<evidence type="ECO:0000313" key="2">
    <source>
        <dbReference type="Proteomes" id="UP000198620"/>
    </source>
</evidence>
<dbReference type="EMBL" id="FOBH01000002">
    <property type="protein sequence ID" value="SEK71313.1"/>
    <property type="molecule type" value="Genomic_DNA"/>
</dbReference>
<sequence>MIEHLFDLKVPKGLRHDTRIHRIVDFFSVAHLVTSGSLYIPLAERLKDPNEGIDAALDRYAVSVGPCAGMTSFFRGADEFKEYHERQQRVSYVSCWTQIRESVAMWALYSLDSCSVQITTTVGQLADVLSSYCGREHDPREVLDKAGKNGQFIQSARLVPVKYLSILDLSARINRRRRAYDRLEPKGLIRPRAIGAGWSARDAARANQYSLPRSNSRMRLSHMKWSCVPSLRLFRTTSKHSALLEPPERNL</sequence>
<evidence type="ECO:0000313" key="1">
    <source>
        <dbReference type="EMBL" id="SEK71313.1"/>
    </source>
</evidence>
<accession>A0A1H7J9B9</accession>
<organism evidence="1 2">
    <name type="scientific">Nitrosovibrio tenuis</name>
    <dbReference type="NCBI Taxonomy" id="1233"/>
    <lineage>
        <taxon>Bacteria</taxon>
        <taxon>Pseudomonadati</taxon>
        <taxon>Pseudomonadota</taxon>
        <taxon>Betaproteobacteria</taxon>
        <taxon>Nitrosomonadales</taxon>
        <taxon>Nitrosomonadaceae</taxon>
        <taxon>Nitrosovibrio</taxon>
    </lineage>
</organism>
<proteinExistence type="predicted"/>
<dbReference type="Proteomes" id="UP000198620">
    <property type="component" value="Unassembled WGS sequence"/>
</dbReference>
<gene>
    <name evidence="1" type="ORF">SAMN05216387_102427</name>
</gene>